<gene>
    <name evidence="2" type="ORF">NCTC11661_01317</name>
</gene>
<evidence type="ECO:0000313" key="3">
    <source>
        <dbReference type="Proteomes" id="UP000255515"/>
    </source>
</evidence>
<name>A0A376C163_9FLAO</name>
<evidence type="ECO:0000256" key="1">
    <source>
        <dbReference type="SAM" id="SignalP"/>
    </source>
</evidence>
<proteinExistence type="predicted"/>
<dbReference type="AlphaFoldDB" id="A0A376C163"/>
<evidence type="ECO:0000313" key="2">
    <source>
        <dbReference type="EMBL" id="SSZ55918.1"/>
    </source>
</evidence>
<dbReference type="Proteomes" id="UP000255515">
    <property type="component" value="Unassembled WGS sequence"/>
</dbReference>
<organism evidence="2 3">
    <name type="scientific">Bergeyella zoohelcum</name>
    <dbReference type="NCBI Taxonomy" id="1015"/>
    <lineage>
        <taxon>Bacteria</taxon>
        <taxon>Pseudomonadati</taxon>
        <taxon>Bacteroidota</taxon>
        <taxon>Flavobacteriia</taxon>
        <taxon>Flavobacteriales</taxon>
        <taxon>Weeksellaceae</taxon>
        <taxon>Bergeyella</taxon>
    </lineage>
</organism>
<sequence length="299" mass="35328">MKKTIFASAMLVAGMVSLNAQKKEDVKAIKDMTGCYEVSFNFAETFSPNKDYEKKKNYTSKGLEWVTVAEEAPGKIALQHILVVNPRGAGKNAIVKHWRQDWLYQNTDLYTFDKENHWKYEKLNSKDVKGQWTQVVYQVDDAPRYSGSGTWIHADGRRYWESTADAPLPRREYTTRNDYNVLVRTNKQEHFDWGWLHDQDNKKVLRQDGQKDVVIAEEKGLEYYRKVDNSKCIIAENYWKEYAPLWKAVRQTWDERMAQKKDIWVKKDVKDTYLYDPLMKLEANQTKEAQKLVKEYIIK</sequence>
<feature type="signal peptide" evidence="1">
    <location>
        <begin position="1"/>
        <end position="22"/>
    </location>
</feature>
<reference evidence="2 3" key="1">
    <citation type="submission" date="2018-06" db="EMBL/GenBank/DDBJ databases">
        <authorList>
            <consortium name="Pathogen Informatics"/>
            <person name="Doyle S."/>
        </authorList>
    </citation>
    <scope>NUCLEOTIDE SEQUENCE [LARGE SCALE GENOMIC DNA]</scope>
    <source>
        <strain evidence="2 3">NCTC11661</strain>
    </source>
</reference>
<dbReference type="InterPro" id="IPR046715">
    <property type="entry name" value="DUF6607"/>
</dbReference>
<protein>
    <submittedName>
        <fullName evidence="2">Uncharacterized protein</fullName>
    </submittedName>
</protein>
<dbReference type="EMBL" id="UFTJ01000002">
    <property type="protein sequence ID" value="SSZ55918.1"/>
    <property type="molecule type" value="Genomic_DNA"/>
</dbReference>
<feature type="chain" id="PRO_5016672151" evidence="1">
    <location>
        <begin position="23"/>
        <end position="299"/>
    </location>
</feature>
<dbReference type="RefSeq" id="WP_002664234.1">
    <property type="nucleotide sequence ID" value="NZ_UFTJ01000002.1"/>
</dbReference>
<accession>A0A376C163</accession>
<dbReference type="Pfam" id="PF20311">
    <property type="entry name" value="DUF6607"/>
    <property type="match status" value="1"/>
</dbReference>
<keyword evidence="1" id="KW-0732">Signal</keyword>